<dbReference type="Proteomes" id="UP000060778">
    <property type="component" value="Chromosome"/>
</dbReference>
<proteinExistence type="predicted"/>
<dbReference type="AlphaFoldDB" id="A0A0U3EB25"/>
<dbReference type="STRING" id="940295.EYM_04675"/>
<organism evidence="1 2">
    <name type="scientific">Ignicoccus islandicus DSM 13165</name>
    <dbReference type="NCBI Taxonomy" id="940295"/>
    <lineage>
        <taxon>Archaea</taxon>
        <taxon>Thermoproteota</taxon>
        <taxon>Thermoprotei</taxon>
        <taxon>Desulfurococcales</taxon>
        <taxon>Desulfurococcaceae</taxon>
        <taxon>Ignicoccus</taxon>
    </lineage>
</organism>
<sequence>MHNMLSLPLDAARVIELLHNTYNEVIAVTPTGYSCLGVYPREGASLEFRAFKGKFQESLRNVNEINVFSSFKPIDYVEAALTKDLELIETPLGLGPKHWYLAIKCEVSELGGSDPVIYECVPREAFYRPAPPPSRSFFYVLEAAVYASRWFLKPEYVDKAVELLLEGYRLGDELDRAAVGKVLRYLMERV</sequence>
<dbReference type="KEGG" id="iis:EYM_04675"/>
<dbReference type="SUPFAM" id="SSF50475">
    <property type="entry name" value="FMN-binding split barrel"/>
    <property type="match status" value="1"/>
</dbReference>
<name>A0A0U3EB25_9CREN</name>
<dbReference type="EMBL" id="CP006867">
    <property type="protein sequence ID" value="ALU12510.1"/>
    <property type="molecule type" value="Genomic_DNA"/>
</dbReference>
<evidence type="ECO:0008006" key="3">
    <source>
        <dbReference type="Google" id="ProtNLM"/>
    </source>
</evidence>
<accession>A0A0U3EB25</accession>
<gene>
    <name evidence="1" type="ORF">EYM_04675</name>
</gene>
<evidence type="ECO:0000313" key="1">
    <source>
        <dbReference type="EMBL" id="ALU12510.1"/>
    </source>
</evidence>
<keyword evidence="2" id="KW-1185">Reference proteome</keyword>
<reference evidence="1 2" key="1">
    <citation type="submission" date="2013-11" db="EMBL/GenBank/DDBJ databases">
        <title>Comparative genomics of Ignicoccus.</title>
        <authorList>
            <person name="Podar M."/>
        </authorList>
    </citation>
    <scope>NUCLEOTIDE SEQUENCE [LARGE SCALE GENOMIC DNA]</scope>
    <source>
        <strain evidence="1 2">DSM 13165</strain>
    </source>
</reference>
<protein>
    <recommendedName>
        <fullName evidence="3">DUF447 family protein</fullName>
    </recommendedName>
</protein>
<evidence type="ECO:0000313" key="2">
    <source>
        <dbReference type="Proteomes" id="UP000060778"/>
    </source>
</evidence>